<keyword evidence="9 11" id="KW-0472">Membrane</keyword>
<comment type="subcellular location">
    <subcellularLocation>
        <location evidence="1 11">Endoplasmic reticulum membrane</location>
        <topology evidence="1 11">Multi-pass membrane protein</topology>
    </subcellularLocation>
</comment>
<evidence type="ECO:0000256" key="10">
    <source>
        <dbReference type="ARBA" id="ARBA00023315"/>
    </source>
</evidence>
<protein>
    <recommendedName>
        <fullName evidence="11">Acyltransferase</fullName>
        <ecNumber evidence="11">2.3.1.-</ecNumber>
    </recommendedName>
</protein>
<dbReference type="Proteomes" id="UP001497392">
    <property type="component" value="Unassembled WGS sequence"/>
</dbReference>
<evidence type="ECO:0000256" key="7">
    <source>
        <dbReference type="ARBA" id="ARBA00022989"/>
    </source>
</evidence>
<keyword evidence="4 11" id="KW-0808">Transferase</keyword>
<evidence type="ECO:0000256" key="8">
    <source>
        <dbReference type="ARBA" id="ARBA00023098"/>
    </source>
</evidence>
<accession>A0ABP1G8T2</accession>
<evidence type="ECO:0000256" key="5">
    <source>
        <dbReference type="ARBA" id="ARBA00022692"/>
    </source>
</evidence>
<keyword evidence="7 11" id="KW-1133">Transmembrane helix</keyword>
<comment type="similarity">
    <text evidence="2 11">Belongs to the diacylglycerol acyltransferase family.</text>
</comment>
<evidence type="ECO:0000313" key="13">
    <source>
        <dbReference type="Proteomes" id="UP001497392"/>
    </source>
</evidence>
<gene>
    <name evidence="12" type="primary">g11289</name>
    <name evidence="12" type="ORF">VP750_LOCUS10108</name>
</gene>
<dbReference type="InterPro" id="IPR007130">
    <property type="entry name" value="DAGAT"/>
</dbReference>
<keyword evidence="13" id="KW-1185">Reference proteome</keyword>
<evidence type="ECO:0000256" key="3">
    <source>
        <dbReference type="ARBA" id="ARBA00022516"/>
    </source>
</evidence>
<keyword evidence="3" id="KW-0444">Lipid biosynthesis</keyword>
<evidence type="ECO:0000256" key="1">
    <source>
        <dbReference type="ARBA" id="ARBA00004477"/>
    </source>
</evidence>
<feature type="transmembrane region" description="Helical" evidence="11">
    <location>
        <begin position="75"/>
        <end position="97"/>
    </location>
</feature>
<keyword evidence="8" id="KW-0443">Lipid metabolism</keyword>
<dbReference type="PANTHER" id="PTHR12317:SF63">
    <property type="entry name" value="DIACYLGLYCEROL O-ACYLTRANSFERASE 2"/>
    <property type="match status" value="1"/>
</dbReference>
<dbReference type="PANTHER" id="PTHR12317">
    <property type="entry name" value="DIACYLGLYCEROL O-ACYLTRANSFERASE"/>
    <property type="match status" value="1"/>
</dbReference>
<keyword evidence="10" id="KW-0012">Acyltransferase</keyword>
<name>A0ABP1G8T2_9CHLO</name>
<keyword evidence="5 11" id="KW-0812">Transmembrane</keyword>
<evidence type="ECO:0000256" key="9">
    <source>
        <dbReference type="ARBA" id="ARBA00023136"/>
    </source>
</evidence>
<dbReference type="EMBL" id="CAXHTA020000018">
    <property type="protein sequence ID" value="CAL5228202.1"/>
    <property type="molecule type" value="Genomic_DNA"/>
</dbReference>
<evidence type="ECO:0000256" key="4">
    <source>
        <dbReference type="ARBA" id="ARBA00022679"/>
    </source>
</evidence>
<feature type="transmembrane region" description="Helical" evidence="11">
    <location>
        <begin position="103"/>
        <end position="123"/>
    </location>
</feature>
<dbReference type="EC" id="2.3.1.-" evidence="11"/>
<evidence type="ECO:0000256" key="6">
    <source>
        <dbReference type="ARBA" id="ARBA00022824"/>
    </source>
</evidence>
<comment type="caution">
    <text evidence="12">The sequence shown here is derived from an EMBL/GenBank/DDBJ whole genome shotgun (WGS) entry which is preliminary data.</text>
</comment>
<evidence type="ECO:0000256" key="11">
    <source>
        <dbReference type="RuleBase" id="RU367023"/>
    </source>
</evidence>
<organism evidence="12 13">
    <name type="scientific">Coccomyxa viridis</name>
    <dbReference type="NCBI Taxonomy" id="1274662"/>
    <lineage>
        <taxon>Eukaryota</taxon>
        <taxon>Viridiplantae</taxon>
        <taxon>Chlorophyta</taxon>
        <taxon>core chlorophytes</taxon>
        <taxon>Trebouxiophyceae</taxon>
        <taxon>Trebouxiophyceae incertae sedis</taxon>
        <taxon>Coccomyxaceae</taxon>
        <taxon>Coccomyxa</taxon>
    </lineage>
</organism>
<proteinExistence type="inferred from homology"/>
<sequence>MDTSREALDGDNSDGYIVVRKKEAEKASAASALKQSGHAGLIHDSSASVAYSAPGKPLKISDVQYPRPNTMLEEATAIATMLIFFGSAFTLPPLLLVCFMGAVFYRSALCAAFVTLTMAAWLLPAGKRWEAFLHHWIWDTWRRYFRVRGVVPPPPYCKPGKHYIYAHFPHAVFPMGSWLSFPLCGLPSTGVPAPMYGAVASVLLQLPYFKHVFAFMGCRPADKPVIMRTLKHASIGIIVEGIAGIYDGATIDQERVFLEQRKGFIKCAIQAGVDLCPVYHMGSSQMFRFTGNKEWSREMRAAVCLFWGRWGLPLPYKHDIISLVGPPVTVTQIATPSQEEVDEVHQRFKKALKELFDNHKHLMPGWEAKELLIV</sequence>
<evidence type="ECO:0000313" key="12">
    <source>
        <dbReference type="EMBL" id="CAL5228202.1"/>
    </source>
</evidence>
<reference evidence="12 13" key="1">
    <citation type="submission" date="2024-06" db="EMBL/GenBank/DDBJ databases">
        <authorList>
            <person name="Kraege A."/>
            <person name="Thomma B."/>
        </authorList>
    </citation>
    <scope>NUCLEOTIDE SEQUENCE [LARGE SCALE GENOMIC DNA]</scope>
</reference>
<evidence type="ECO:0000256" key="2">
    <source>
        <dbReference type="ARBA" id="ARBA00005420"/>
    </source>
</evidence>
<dbReference type="Pfam" id="PF03982">
    <property type="entry name" value="DAGAT"/>
    <property type="match status" value="1"/>
</dbReference>
<keyword evidence="6 11" id="KW-0256">Endoplasmic reticulum</keyword>